<keyword evidence="1" id="KW-0812">Transmembrane</keyword>
<reference evidence="2 3" key="1">
    <citation type="submission" date="2010-03" db="EMBL/GenBank/DDBJ databases">
        <title>The genome sequence of Alistipes shahii WAL 8301.</title>
        <authorList>
            <consortium name="metaHIT consortium -- http://www.metahit.eu/"/>
            <person name="Pajon A."/>
            <person name="Turner K."/>
            <person name="Parkhill J."/>
        </authorList>
    </citation>
    <scope>NUCLEOTIDE SEQUENCE [LARGE SCALE GENOMIC DNA]</scope>
    <source>
        <strain evidence="2 3">WAL 8301</strain>
    </source>
</reference>
<evidence type="ECO:0000313" key="2">
    <source>
        <dbReference type="EMBL" id="CBK63658.1"/>
    </source>
</evidence>
<dbReference type="PATRIC" id="fig|717959.3.peg.2833"/>
<dbReference type="RefSeq" id="WP_015546571.1">
    <property type="nucleotide sequence ID" value="NC_021030.1"/>
</dbReference>
<name>D4IL46_9BACT</name>
<accession>D4IL46</accession>
<keyword evidence="1" id="KW-0472">Membrane</keyword>
<evidence type="ECO:0000313" key="3">
    <source>
        <dbReference type="Proteomes" id="UP000008794"/>
    </source>
</evidence>
<dbReference type="KEGG" id="ash:AL1_11610"/>
<organism evidence="2 3">
    <name type="scientific">Alistipes shahii WAL 8301</name>
    <dbReference type="NCBI Taxonomy" id="717959"/>
    <lineage>
        <taxon>Bacteria</taxon>
        <taxon>Pseudomonadati</taxon>
        <taxon>Bacteroidota</taxon>
        <taxon>Bacteroidia</taxon>
        <taxon>Bacteroidales</taxon>
        <taxon>Rikenellaceae</taxon>
        <taxon>Alistipes</taxon>
    </lineage>
</organism>
<dbReference type="HOGENOM" id="CLU_3003830_0_0_10"/>
<dbReference type="GeneID" id="92755744"/>
<gene>
    <name evidence="2" type="ORF">AL1_11610</name>
</gene>
<evidence type="ECO:0000256" key="1">
    <source>
        <dbReference type="SAM" id="Phobius"/>
    </source>
</evidence>
<dbReference type="STRING" id="717959.AL1_11610"/>
<feature type="transmembrane region" description="Helical" evidence="1">
    <location>
        <begin position="12"/>
        <end position="44"/>
    </location>
</feature>
<dbReference type="Proteomes" id="UP000008794">
    <property type="component" value="Chromosome"/>
</dbReference>
<keyword evidence="3" id="KW-1185">Reference proteome</keyword>
<proteinExistence type="predicted"/>
<reference evidence="2 3" key="2">
    <citation type="submission" date="2010-03" db="EMBL/GenBank/DDBJ databases">
        <authorList>
            <person name="Pajon A."/>
        </authorList>
    </citation>
    <scope>NUCLEOTIDE SEQUENCE [LARGE SCALE GENOMIC DNA]</scope>
    <source>
        <strain evidence="2 3">WAL 8301</strain>
    </source>
</reference>
<protein>
    <submittedName>
        <fullName evidence="2">Uncharacterized protein</fullName>
    </submittedName>
</protein>
<sequence>MGLPVSKYDWWILAAAFALFAAWLITRLPVLRTLVLAAALGYLLRRVWVGYRNFGK</sequence>
<dbReference type="EMBL" id="FP929032">
    <property type="protein sequence ID" value="CBK63658.1"/>
    <property type="molecule type" value="Genomic_DNA"/>
</dbReference>
<dbReference type="AlphaFoldDB" id="D4IL46"/>
<keyword evidence="1" id="KW-1133">Transmembrane helix</keyword>